<gene>
    <name evidence="1" type="ORF">ZEAMMB73_Zm00001d047494</name>
</gene>
<sequence length="79" mass="8847">MMRRAQPPGNDGGPAVELRWGKVSLIEPRRSIMERQCPSRVINITCACSCLHNITLVDVHTFLGNTRNLCISHKILHAL</sequence>
<accession>A0A1D6PAM4</accession>
<proteinExistence type="predicted"/>
<reference evidence="1" key="1">
    <citation type="submission" date="2015-12" db="EMBL/GenBank/DDBJ databases">
        <title>Update maize B73 reference genome by single molecule sequencing technologies.</title>
        <authorList>
            <consortium name="Maize Genome Sequencing Project"/>
            <person name="Ware D."/>
        </authorList>
    </citation>
    <scope>NUCLEOTIDE SEQUENCE</scope>
    <source>
        <tissue evidence="1">Seedling</tissue>
    </source>
</reference>
<organism evidence="1">
    <name type="scientific">Zea mays</name>
    <name type="common">Maize</name>
    <dbReference type="NCBI Taxonomy" id="4577"/>
    <lineage>
        <taxon>Eukaryota</taxon>
        <taxon>Viridiplantae</taxon>
        <taxon>Streptophyta</taxon>
        <taxon>Embryophyta</taxon>
        <taxon>Tracheophyta</taxon>
        <taxon>Spermatophyta</taxon>
        <taxon>Magnoliopsida</taxon>
        <taxon>Liliopsida</taxon>
        <taxon>Poales</taxon>
        <taxon>Poaceae</taxon>
        <taxon>PACMAD clade</taxon>
        <taxon>Panicoideae</taxon>
        <taxon>Andropogonodae</taxon>
        <taxon>Andropogoneae</taxon>
        <taxon>Tripsacinae</taxon>
        <taxon>Zea</taxon>
    </lineage>
</organism>
<protein>
    <submittedName>
        <fullName evidence="1">AAA-type ATPase family protein</fullName>
    </submittedName>
</protein>
<dbReference type="AlphaFoldDB" id="A0A1D6PAM4"/>
<dbReference type="EMBL" id="CM000785">
    <property type="protein sequence ID" value="AQL06731.1"/>
    <property type="molecule type" value="Genomic_DNA"/>
</dbReference>
<name>A0A1D6PAM4_MAIZE</name>
<evidence type="ECO:0000313" key="1">
    <source>
        <dbReference type="EMBL" id="AQL06731.1"/>
    </source>
</evidence>